<organism evidence="2 3">
    <name type="scientific">Helobdella robusta</name>
    <name type="common">Californian leech</name>
    <dbReference type="NCBI Taxonomy" id="6412"/>
    <lineage>
        <taxon>Eukaryota</taxon>
        <taxon>Metazoa</taxon>
        <taxon>Spiralia</taxon>
        <taxon>Lophotrochozoa</taxon>
        <taxon>Annelida</taxon>
        <taxon>Clitellata</taxon>
        <taxon>Hirudinea</taxon>
        <taxon>Rhynchobdellida</taxon>
        <taxon>Glossiphoniidae</taxon>
        <taxon>Helobdella</taxon>
    </lineage>
</organism>
<dbReference type="CTD" id="20205629"/>
<evidence type="ECO:0000313" key="2">
    <source>
        <dbReference type="EnsemblMetazoa" id="HelroP175940"/>
    </source>
</evidence>
<dbReference type="InParanoid" id="T1F9Y0"/>
<reference evidence="3" key="1">
    <citation type="submission" date="2012-12" db="EMBL/GenBank/DDBJ databases">
        <authorList>
            <person name="Hellsten U."/>
            <person name="Grimwood J."/>
            <person name="Chapman J.A."/>
            <person name="Shapiro H."/>
            <person name="Aerts A."/>
            <person name="Otillar R.P."/>
            <person name="Terry A.Y."/>
            <person name="Boore J.L."/>
            <person name="Simakov O."/>
            <person name="Marletaz F."/>
            <person name="Cho S.-J."/>
            <person name="Edsinger-Gonzales E."/>
            <person name="Havlak P."/>
            <person name="Kuo D.-H."/>
            <person name="Larsson T."/>
            <person name="Lv J."/>
            <person name="Arendt D."/>
            <person name="Savage R."/>
            <person name="Osoegawa K."/>
            <person name="de Jong P."/>
            <person name="Lindberg D.R."/>
            <person name="Seaver E.C."/>
            <person name="Weisblat D.A."/>
            <person name="Putnam N.H."/>
            <person name="Grigoriev I.V."/>
            <person name="Rokhsar D.S."/>
        </authorList>
    </citation>
    <scope>NUCLEOTIDE SEQUENCE</scope>
</reference>
<accession>T1F9Y0</accession>
<dbReference type="EnsemblMetazoa" id="HelroT175940">
    <property type="protein sequence ID" value="HelroP175940"/>
    <property type="gene ID" value="HelroG175940"/>
</dbReference>
<reference evidence="2" key="3">
    <citation type="submission" date="2015-06" db="UniProtKB">
        <authorList>
            <consortium name="EnsemblMetazoa"/>
        </authorList>
    </citation>
    <scope>IDENTIFICATION</scope>
</reference>
<keyword evidence="3" id="KW-1185">Reference proteome</keyword>
<evidence type="ECO:0000313" key="3">
    <source>
        <dbReference type="Proteomes" id="UP000015101"/>
    </source>
</evidence>
<gene>
    <name evidence="2" type="primary">20205629</name>
    <name evidence="1" type="ORF">HELRODRAFT_175940</name>
</gene>
<dbReference type="RefSeq" id="XP_009021552.1">
    <property type="nucleotide sequence ID" value="XM_009023304.1"/>
</dbReference>
<dbReference type="KEGG" id="hro:HELRODRAFT_175940"/>
<dbReference type="AlphaFoldDB" id="T1F9Y0"/>
<dbReference type="GeneID" id="20205629"/>
<dbReference type="EMBL" id="KB096945">
    <property type="protein sequence ID" value="ESO00502.1"/>
    <property type="molecule type" value="Genomic_DNA"/>
</dbReference>
<evidence type="ECO:0000313" key="1">
    <source>
        <dbReference type="EMBL" id="ESO00502.1"/>
    </source>
</evidence>
<reference evidence="1 3" key="2">
    <citation type="journal article" date="2013" name="Nature">
        <title>Insights into bilaterian evolution from three spiralian genomes.</title>
        <authorList>
            <person name="Simakov O."/>
            <person name="Marletaz F."/>
            <person name="Cho S.J."/>
            <person name="Edsinger-Gonzales E."/>
            <person name="Havlak P."/>
            <person name="Hellsten U."/>
            <person name="Kuo D.H."/>
            <person name="Larsson T."/>
            <person name="Lv J."/>
            <person name="Arendt D."/>
            <person name="Savage R."/>
            <person name="Osoegawa K."/>
            <person name="de Jong P."/>
            <person name="Grimwood J."/>
            <person name="Chapman J.A."/>
            <person name="Shapiro H."/>
            <person name="Aerts A."/>
            <person name="Otillar R.P."/>
            <person name="Terry A.Y."/>
            <person name="Boore J.L."/>
            <person name="Grigoriev I.V."/>
            <person name="Lindberg D.R."/>
            <person name="Seaver E.C."/>
            <person name="Weisblat D.A."/>
            <person name="Putnam N.H."/>
            <person name="Rokhsar D.S."/>
        </authorList>
    </citation>
    <scope>NUCLEOTIDE SEQUENCE</scope>
</reference>
<protein>
    <submittedName>
        <fullName evidence="1 2">Uncharacterized protein</fullName>
    </submittedName>
</protein>
<name>T1F9Y0_HELRO</name>
<sequence length="105" mass="12404">MIYDYFALNYGTIKPQTINNKSSNKSIEELKNKLKQLKLLGRSNQSFDNLIRSRSKELRAKFLSTKYQNLMIIRKNANYQTGLNNYKNHQHPATQALHHTMKYLQ</sequence>
<dbReference type="EMBL" id="AMQM01005485">
    <property type="status" value="NOT_ANNOTATED_CDS"/>
    <property type="molecule type" value="Genomic_DNA"/>
</dbReference>
<proteinExistence type="predicted"/>
<dbReference type="HOGENOM" id="CLU_2239462_0_0_1"/>
<dbReference type="Proteomes" id="UP000015101">
    <property type="component" value="Unassembled WGS sequence"/>
</dbReference>